<evidence type="ECO:0008006" key="3">
    <source>
        <dbReference type="Google" id="ProtNLM"/>
    </source>
</evidence>
<organism evidence="1 2">
    <name type="scientific">Escherichia coli</name>
    <dbReference type="NCBI Taxonomy" id="562"/>
    <lineage>
        <taxon>Bacteria</taxon>
        <taxon>Pseudomonadati</taxon>
        <taxon>Pseudomonadota</taxon>
        <taxon>Gammaproteobacteria</taxon>
        <taxon>Enterobacterales</taxon>
        <taxon>Enterobacteriaceae</taxon>
        <taxon>Escherichia</taxon>
    </lineage>
</organism>
<accession>A0AB74PAV1</accession>
<dbReference type="AlphaFoldDB" id="A0AB74PAV1"/>
<dbReference type="InterPro" id="IPR029063">
    <property type="entry name" value="SAM-dependent_MTases_sf"/>
</dbReference>
<protein>
    <recommendedName>
        <fullName evidence="3">Methyltransferase</fullName>
    </recommendedName>
</protein>
<evidence type="ECO:0000313" key="2">
    <source>
        <dbReference type="Proteomes" id="UP000629265"/>
    </source>
</evidence>
<dbReference type="EMBL" id="CACRYR010000177">
    <property type="protein sequence ID" value="VZR32914.1"/>
    <property type="molecule type" value="Genomic_DNA"/>
</dbReference>
<dbReference type="SUPFAM" id="SSF53335">
    <property type="entry name" value="S-adenosyl-L-methionine-dependent methyltransferases"/>
    <property type="match status" value="1"/>
</dbReference>
<evidence type="ECO:0000313" key="1">
    <source>
        <dbReference type="EMBL" id="VZR32914.1"/>
    </source>
</evidence>
<reference evidence="1 2" key="1">
    <citation type="submission" date="2019-11" db="EMBL/GenBank/DDBJ databases">
        <authorList>
            <person name="Haines EK M."/>
        </authorList>
    </citation>
    <scope>NUCLEOTIDE SEQUENCE [LARGE SCALE GENOMIC DNA]</scope>
    <source>
        <strain evidence="1">KR2729</strain>
    </source>
</reference>
<comment type="caution">
    <text evidence="1">The sequence shown here is derived from an EMBL/GenBank/DDBJ whole genome shotgun (WGS) entry which is preliminary data.</text>
</comment>
<proteinExistence type="predicted"/>
<sequence length="135" mass="15375">MDISTLISSSGRLQLSAAESKIPWEELAFSQRMLENHLSQDDDWASRRQIVIEQQVGWIARQLLVGARTLDIGCGPGLYTHLLAERGYCCHERCNSDPHPTPEIRSRGESALLIQESLWSLLRQLWKLKSCTSRE</sequence>
<gene>
    <name evidence="1" type="ORF">IDONEFKE_03706</name>
</gene>
<dbReference type="Gene3D" id="3.40.50.150">
    <property type="entry name" value="Vaccinia Virus protein VP39"/>
    <property type="match status" value="1"/>
</dbReference>
<dbReference type="Proteomes" id="UP000629265">
    <property type="component" value="Unassembled WGS sequence"/>
</dbReference>
<name>A0AB74PAV1_ECOLX</name>